<gene>
    <name evidence="1" type="ORF">EI42_02162</name>
</gene>
<evidence type="ECO:0000313" key="1">
    <source>
        <dbReference type="EMBL" id="PZW31065.1"/>
    </source>
</evidence>
<protein>
    <submittedName>
        <fullName evidence="1">Uncharacterized protein</fullName>
    </submittedName>
</protein>
<organism evidence="1 2">
    <name type="scientific">Thermosporothrix hazakensis</name>
    <dbReference type="NCBI Taxonomy" id="644383"/>
    <lineage>
        <taxon>Bacteria</taxon>
        <taxon>Bacillati</taxon>
        <taxon>Chloroflexota</taxon>
        <taxon>Ktedonobacteria</taxon>
        <taxon>Ktedonobacterales</taxon>
        <taxon>Thermosporotrichaceae</taxon>
        <taxon>Thermosporothrix</taxon>
    </lineage>
</organism>
<comment type="caution">
    <text evidence="1">The sequence shown here is derived from an EMBL/GenBank/DDBJ whole genome shotgun (WGS) entry which is preliminary data.</text>
</comment>
<reference evidence="1 2" key="1">
    <citation type="submission" date="2018-06" db="EMBL/GenBank/DDBJ databases">
        <title>Genomic Encyclopedia of Archaeal and Bacterial Type Strains, Phase II (KMG-II): from individual species to whole genera.</title>
        <authorList>
            <person name="Goeker M."/>
        </authorList>
    </citation>
    <scope>NUCLEOTIDE SEQUENCE [LARGE SCALE GENOMIC DNA]</scope>
    <source>
        <strain evidence="1 2">ATCC BAA-1881</strain>
    </source>
</reference>
<sequence length="69" mass="7783">MRSLIQAIVIDLGSVLLQIVDWRKWECLLQLPGGELSRLQISLKRHLGAPLLLCLCRSEAVRVEWSAMG</sequence>
<evidence type="ECO:0000313" key="2">
    <source>
        <dbReference type="Proteomes" id="UP000248806"/>
    </source>
</evidence>
<dbReference type="Proteomes" id="UP000248806">
    <property type="component" value="Unassembled WGS sequence"/>
</dbReference>
<proteinExistence type="predicted"/>
<accession>A0A326UM73</accession>
<name>A0A326UM73_THEHA</name>
<dbReference type="AlphaFoldDB" id="A0A326UM73"/>
<dbReference type="EMBL" id="QKUF01000006">
    <property type="protein sequence ID" value="PZW31065.1"/>
    <property type="molecule type" value="Genomic_DNA"/>
</dbReference>
<keyword evidence="2" id="KW-1185">Reference proteome</keyword>